<evidence type="ECO:0000256" key="1">
    <source>
        <dbReference type="SAM" id="MobiDB-lite"/>
    </source>
</evidence>
<gene>
    <name evidence="2" type="ORF">WOLCODRAFT_158003</name>
</gene>
<sequence>MHTTYHKPTILGVGPIPPRSAPLDKQPNTTGRPPFNVTTAPTEPRSGVHRAWNHHAATSLGKEARGIIPTEKQKPGNGFCPCGQFITEVWGTLTGRHPTYSLGDGTSKHSGDAITRRLTG</sequence>
<feature type="compositionally biased region" description="Basic and acidic residues" evidence="1">
    <location>
        <begin position="106"/>
        <end position="120"/>
    </location>
</feature>
<organism evidence="2 3">
    <name type="scientific">Wolfiporia cocos (strain MD-104)</name>
    <name type="common">Brown rot fungus</name>
    <dbReference type="NCBI Taxonomy" id="742152"/>
    <lineage>
        <taxon>Eukaryota</taxon>
        <taxon>Fungi</taxon>
        <taxon>Dikarya</taxon>
        <taxon>Basidiomycota</taxon>
        <taxon>Agaricomycotina</taxon>
        <taxon>Agaricomycetes</taxon>
        <taxon>Polyporales</taxon>
        <taxon>Phaeolaceae</taxon>
        <taxon>Wolfiporia</taxon>
    </lineage>
</organism>
<reference evidence="2 3" key="1">
    <citation type="journal article" date="2012" name="Science">
        <title>The Paleozoic origin of enzymatic lignin decomposition reconstructed from 31 fungal genomes.</title>
        <authorList>
            <person name="Floudas D."/>
            <person name="Binder M."/>
            <person name="Riley R."/>
            <person name="Barry K."/>
            <person name="Blanchette R.A."/>
            <person name="Henrissat B."/>
            <person name="Martinez A.T."/>
            <person name="Otillar R."/>
            <person name="Spatafora J.W."/>
            <person name="Yadav J.S."/>
            <person name="Aerts A."/>
            <person name="Benoit I."/>
            <person name="Boyd A."/>
            <person name="Carlson A."/>
            <person name="Copeland A."/>
            <person name="Coutinho P.M."/>
            <person name="de Vries R.P."/>
            <person name="Ferreira P."/>
            <person name="Findley K."/>
            <person name="Foster B."/>
            <person name="Gaskell J."/>
            <person name="Glotzer D."/>
            <person name="Gorecki P."/>
            <person name="Heitman J."/>
            <person name="Hesse C."/>
            <person name="Hori C."/>
            <person name="Igarashi K."/>
            <person name="Jurgens J.A."/>
            <person name="Kallen N."/>
            <person name="Kersten P."/>
            <person name="Kohler A."/>
            <person name="Kuees U."/>
            <person name="Kumar T.K.A."/>
            <person name="Kuo A."/>
            <person name="LaButti K."/>
            <person name="Larrondo L.F."/>
            <person name="Lindquist E."/>
            <person name="Ling A."/>
            <person name="Lombard V."/>
            <person name="Lucas S."/>
            <person name="Lundell T."/>
            <person name="Martin R."/>
            <person name="McLaughlin D.J."/>
            <person name="Morgenstern I."/>
            <person name="Morin E."/>
            <person name="Murat C."/>
            <person name="Nagy L.G."/>
            <person name="Nolan M."/>
            <person name="Ohm R.A."/>
            <person name="Patyshakuliyeva A."/>
            <person name="Rokas A."/>
            <person name="Ruiz-Duenas F.J."/>
            <person name="Sabat G."/>
            <person name="Salamov A."/>
            <person name="Samejima M."/>
            <person name="Schmutz J."/>
            <person name="Slot J.C."/>
            <person name="St John F."/>
            <person name="Stenlid J."/>
            <person name="Sun H."/>
            <person name="Sun S."/>
            <person name="Syed K."/>
            <person name="Tsang A."/>
            <person name="Wiebenga A."/>
            <person name="Young D."/>
            <person name="Pisabarro A."/>
            <person name="Eastwood D.C."/>
            <person name="Martin F."/>
            <person name="Cullen D."/>
            <person name="Grigoriev I.V."/>
            <person name="Hibbett D.S."/>
        </authorList>
    </citation>
    <scope>NUCLEOTIDE SEQUENCE [LARGE SCALE GENOMIC DNA]</scope>
    <source>
        <strain evidence="2 3">MD-104</strain>
    </source>
</reference>
<accession>A0A2H3JKW3</accession>
<protein>
    <submittedName>
        <fullName evidence="2">Uncharacterized protein</fullName>
    </submittedName>
</protein>
<dbReference type="AlphaFoldDB" id="A0A2H3JKW3"/>
<feature type="region of interest" description="Disordered" evidence="1">
    <location>
        <begin position="1"/>
        <end position="46"/>
    </location>
</feature>
<feature type="region of interest" description="Disordered" evidence="1">
    <location>
        <begin position="99"/>
        <end position="120"/>
    </location>
</feature>
<evidence type="ECO:0000313" key="2">
    <source>
        <dbReference type="EMBL" id="PCH37284.1"/>
    </source>
</evidence>
<dbReference type="EMBL" id="KB467920">
    <property type="protein sequence ID" value="PCH37284.1"/>
    <property type="molecule type" value="Genomic_DNA"/>
</dbReference>
<evidence type="ECO:0000313" key="3">
    <source>
        <dbReference type="Proteomes" id="UP000218811"/>
    </source>
</evidence>
<name>A0A2H3JKW3_WOLCO</name>
<proteinExistence type="predicted"/>
<feature type="compositionally biased region" description="Polar residues" evidence="1">
    <location>
        <begin position="26"/>
        <end position="41"/>
    </location>
</feature>
<keyword evidence="3" id="KW-1185">Reference proteome</keyword>
<dbReference type="Proteomes" id="UP000218811">
    <property type="component" value="Unassembled WGS sequence"/>
</dbReference>